<keyword evidence="2" id="KW-0677">Repeat</keyword>
<evidence type="ECO:0000313" key="3">
    <source>
        <dbReference type="EMBL" id="KAJ6749367.1"/>
    </source>
</evidence>
<reference evidence="3" key="1">
    <citation type="submission" date="2022-11" db="EMBL/GenBank/DDBJ databases">
        <authorList>
            <person name="Hyden B.L."/>
            <person name="Feng K."/>
            <person name="Yates T."/>
            <person name="Jawdy S."/>
            <person name="Smart L.B."/>
            <person name="Muchero W."/>
        </authorList>
    </citation>
    <scope>NUCLEOTIDE SEQUENCE</scope>
    <source>
        <tissue evidence="3">Shoot tip</tissue>
    </source>
</reference>
<evidence type="ECO:0000256" key="1">
    <source>
        <dbReference type="ARBA" id="ARBA00007626"/>
    </source>
</evidence>
<evidence type="ECO:0000256" key="2">
    <source>
        <dbReference type="ARBA" id="ARBA00022737"/>
    </source>
</evidence>
<dbReference type="GO" id="GO:0009507">
    <property type="term" value="C:chloroplast"/>
    <property type="evidence" value="ECO:0007669"/>
    <property type="project" value="TreeGrafter"/>
</dbReference>
<reference evidence="3" key="2">
    <citation type="journal article" date="2023" name="Int. J. Mol. Sci.">
        <title>De Novo Assembly and Annotation of 11 Diverse Shrub Willow (Salix) Genomes Reveals Novel Gene Organization in Sex-Linked Regions.</title>
        <authorList>
            <person name="Hyden B."/>
            <person name="Feng K."/>
            <person name="Yates T.B."/>
            <person name="Jawdy S."/>
            <person name="Cereghino C."/>
            <person name="Smart L.B."/>
            <person name="Muchero W."/>
        </authorList>
    </citation>
    <scope>NUCLEOTIDE SEQUENCE [LARGE SCALE GENOMIC DNA]</scope>
    <source>
        <tissue evidence="3">Shoot tip</tissue>
    </source>
</reference>
<accession>A0A9Q0ZWP7</accession>
<dbReference type="InterPro" id="IPR011990">
    <property type="entry name" value="TPR-like_helical_dom_sf"/>
</dbReference>
<dbReference type="Pfam" id="PF01535">
    <property type="entry name" value="PPR"/>
    <property type="match status" value="1"/>
</dbReference>
<dbReference type="Proteomes" id="UP001151529">
    <property type="component" value="Chromosome 16"/>
</dbReference>
<proteinExistence type="inferred from homology"/>
<dbReference type="OrthoDB" id="185373at2759"/>
<sequence>MLDVYAKADFFNKARGLFMMVRKRGLVDVLSYNTIVAACVHNKDFKNMASAKHSMQSDGFSFSLEAHNCTLDAYGTGHMQSFRNFFQRMKKSGCAADHYTYSIVMNIYGEQESIDEVACVLTELRECGH</sequence>
<dbReference type="GO" id="GO:0031930">
    <property type="term" value="P:mitochondria-nucleus signaling pathway"/>
    <property type="evidence" value="ECO:0007669"/>
    <property type="project" value="TreeGrafter"/>
</dbReference>
<organism evidence="3 4">
    <name type="scientific">Salix viminalis</name>
    <name type="common">Common osier</name>
    <name type="synonym">Basket willow</name>
    <dbReference type="NCBI Taxonomy" id="40686"/>
    <lineage>
        <taxon>Eukaryota</taxon>
        <taxon>Viridiplantae</taxon>
        <taxon>Streptophyta</taxon>
        <taxon>Embryophyta</taxon>
        <taxon>Tracheophyta</taxon>
        <taxon>Spermatophyta</taxon>
        <taxon>Magnoliopsida</taxon>
        <taxon>eudicotyledons</taxon>
        <taxon>Gunneridae</taxon>
        <taxon>Pentapetalae</taxon>
        <taxon>rosids</taxon>
        <taxon>fabids</taxon>
        <taxon>Malpighiales</taxon>
        <taxon>Salicaceae</taxon>
        <taxon>Saliceae</taxon>
        <taxon>Salix</taxon>
    </lineage>
</organism>
<dbReference type="InterPro" id="IPR002885">
    <property type="entry name" value="PPR_rpt"/>
</dbReference>
<dbReference type="Pfam" id="PF13812">
    <property type="entry name" value="PPR_3"/>
    <property type="match status" value="1"/>
</dbReference>
<dbReference type="PANTHER" id="PTHR47936">
    <property type="entry name" value="PPR_LONG DOMAIN-CONTAINING PROTEIN"/>
    <property type="match status" value="1"/>
</dbReference>
<dbReference type="EMBL" id="JAPFFL010000001">
    <property type="protein sequence ID" value="KAJ6749367.1"/>
    <property type="molecule type" value="Genomic_DNA"/>
</dbReference>
<keyword evidence="4" id="KW-1185">Reference proteome</keyword>
<protein>
    <recommendedName>
        <fullName evidence="5">Pentacotripeptide-repeat region of PRORP domain-containing protein</fullName>
    </recommendedName>
</protein>
<evidence type="ECO:0000313" key="4">
    <source>
        <dbReference type="Proteomes" id="UP001151529"/>
    </source>
</evidence>
<gene>
    <name evidence="3" type="ORF">OIU85_000056</name>
</gene>
<dbReference type="NCBIfam" id="TIGR00756">
    <property type="entry name" value="PPR"/>
    <property type="match status" value="2"/>
</dbReference>
<dbReference type="AlphaFoldDB" id="A0A9Q0ZWP7"/>
<comment type="caution">
    <text evidence="3">The sequence shown here is derived from an EMBL/GenBank/DDBJ whole genome shotgun (WGS) entry which is preliminary data.</text>
</comment>
<comment type="similarity">
    <text evidence="1">Belongs to the PPR family. P subfamily.</text>
</comment>
<dbReference type="PANTHER" id="PTHR47936:SF1">
    <property type="entry name" value="PENTATRICOPEPTIDE REPEAT-CONTAINING PROTEIN GUN1, CHLOROPLASTIC"/>
    <property type="match status" value="1"/>
</dbReference>
<name>A0A9Q0ZWP7_SALVM</name>
<dbReference type="Gene3D" id="1.25.40.10">
    <property type="entry name" value="Tetratricopeptide repeat domain"/>
    <property type="match status" value="2"/>
</dbReference>
<dbReference type="GO" id="GO:0010019">
    <property type="term" value="P:chloroplast-nucleus signaling pathway"/>
    <property type="evidence" value="ECO:0007669"/>
    <property type="project" value="TreeGrafter"/>
</dbReference>
<evidence type="ECO:0008006" key="5">
    <source>
        <dbReference type="Google" id="ProtNLM"/>
    </source>
</evidence>